<dbReference type="EMBL" id="JALHAP010000082">
    <property type="protein sequence ID" value="MCT4703982.1"/>
    <property type="molecule type" value="Genomic_DNA"/>
</dbReference>
<name>A0A9X2WB30_9ENTR</name>
<dbReference type="Proteomes" id="UP001150641">
    <property type="component" value="Unassembled WGS sequence"/>
</dbReference>
<protein>
    <submittedName>
        <fullName evidence="2">Protein MgtS</fullName>
    </submittedName>
</protein>
<dbReference type="Pfam" id="PF22865">
    <property type="entry name" value="MgtS-like"/>
    <property type="match status" value="1"/>
</dbReference>
<reference evidence="2" key="1">
    <citation type="submission" date="2022-03" db="EMBL/GenBank/DDBJ databases">
        <title>Proposal of a novel genus Dryocolo and two novel species.</title>
        <authorList>
            <person name="Maddock D.W."/>
            <person name="Brady C.L."/>
            <person name="Denman S."/>
            <person name="Arnold D."/>
        </authorList>
    </citation>
    <scope>NUCLEOTIDE SEQUENCE</scope>
    <source>
        <strain evidence="2">H6W4</strain>
    </source>
</reference>
<sequence length="31" mass="3469">MLGNMNVFIAVLGLIVFSGFLAAYLSYKWDD</sequence>
<gene>
    <name evidence="2" type="primary">mgtS</name>
    <name evidence="2" type="ORF">MUA00_19580</name>
</gene>
<dbReference type="NCBIfam" id="NF033842">
    <property type="entry name" value="small_MgtS"/>
    <property type="match status" value="1"/>
</dbReference>
<organism evidence="2 3">
    <name type="scientific">Dryocola boscaweniae</name>
    <dbReference type="NCBI Taxonomy" id="2925397"/>
    <lineage>
        <taxon>Bacteria</taxon>
        <taxon>Pseudomonadati</taxon>
        <taxon>Pseudomonadota</taxon>
        <taxon>Gammaproteobacteria</taxon>
        <taxon>Enterobacterales</taxon>
        <taxon>Enterobacteriaceae</taxon>
        <taxon>Dryocola</taxon>
    </lineage>
</organism>
<keyword evidence="3" id="KW-1185">Reference proteome</keyword>
<evidence type="ECO:0000313" key="2">
    <source>
        <dbReference type="EMBL" id="MCT4703982.1"/>
    </source>
</evidence>
<evidence type="ECO:0000256" key="1">
    <source>
        <dbReference type="SAM" id="Phobius"/>
    </source>
</evidence>
<evidence type="ECO:0000313" key="3">
    <source>
        <dbReference type="Proteomes" id="UP001150641"/>
    </source>
</evidence>
<dbReference type="InterPro" id="IPR047998">
    <property type="entry name" value="MgtS"/>
</dbReference>
<accession>A0A9X2WB30</accession>
<comment type="caution">
    <text evidence="2">The sequence shown here is derived from an EMBL/GenBank/DDBJ whole genome shotgun (WGS) entry which is preliminary data.</text>
</comment>
<dbReference type="AlphaFoldDB" id="A0A9X2WB30"/>
<keyword evidence="1" id="KW-0812">Transmembrane</keyword>
<proteinExistence type="predicted"/>
<keyword evidence="1" id="KW-1133">Transmembrane helix</keyword>
<keyword evidence="1" id="KW-0472">Membrane</keyword>
<feature type="transmembrane region" description="Helical" evidence="1">
    <location>
        <begin position="7"/>
        <end position="27"/>
    </location>
</feature>
<dbReference type="RefSeq" id="WP_271124663.1">
    <property type="nucleotide sequence ID" value="NZ_JALHAN010000069.1"/>
</dbReference>